<dbReference type="PANTHER" id="PTHR36513:SF1">
    <property type="entry name" value="TRANSMEMBRANE PROTEIN"/>
    <property type="match status" value="1"/>
</dbReference>
<feature type="compositionally biased region" description="Polar residues" evidence="1">
    <location>
        <begin position="8"/>
        <end position="23"/>
    </location>
</feature>
<gene>
    <name evidence="2" type="ORF">B5K10_28640</name>
</gene>
<evidence type="ECO:0000256" key="1">
    <source>
        <dbReference type="SAM" id="MobiDB-lite"/>
    </source>
</evidence>
<evidence type="ECO:0000313" key="3">
    <source>
        <dbReference type="Proteomes" id="UP000256748"/>
    </source>
</evidence>
<feature type="region of interest" description="Disordered" evidence="1">
    <location>
        <begin position="1"/>
        <end position="28"/>
    </location>
</feature>
<reference evidence="2 3" key="1">
    <citation type="submission" date="2017-03" db="EMBL/GenBank/DDBJ databases">
        <title>Genome analysis of Rhizobial strains effectives or ineffectives for nitrogen fixation isolated from bean seeds.</title>
        <authorList>
            <person name="Peralta H."/>
            <person name="Aguilar-Vera A."/>
            <person name="Mora Y."/>
            <person name="Vargas-Lagunas C."/>
            <person name="Girard L."/>
            <person name="Mora J."/>
        </authorList>
    </citation>
    <scope>NUCLEOTIDE SEQUENCE [LARGE SCALE GENOMIC DNA]</scope>
    <source>
        <strain evidence="2 3">CCGM5</strain>
    </source>
</reference>
<accession>A0A3E1B256</accession>
<dbReference type="EMBL" id="NAOO01000041">
    <property type="protein sequence ID" value="RFB84560.1"/>
    <property type="molecule type" value="Genomic_DNA"/>
</dbReference>
<comment type="caution">
    <text evidence="2">The sequence shown here is derived from an EMBL/GenBank/DDBJ whole genome shotgun (WGS) entry which is preliminary data.</text>
</comment>
<dbReference type="InterPro" id="IPR010297">
    <property type="entry name" value="DUF900_hydrolase"/>
</dbReference>
<evidence type="ECO:0008006" key="4">
    <source>
        <dbReference type="Google" id="ProtNLM"/>
    </source>
</evidence>
<dbReference type="Pfam" id="PF05990">
    <property type="entry name" value="DUF900"/>
    <property type="match status" value="1"/>
</dbReference>
<dbReference type="AlphaFoldDB" id="A0A3E1B256"/>
<organism evidence="2 3">
    <name type="scientific">Rhizobium leguminosarum bv. trifolii</name>
    <dbReference type="NCBI Taxonomy" id="386"/>
    <lineage>
        <taxon>Bacteria</taxon>
        <taxon>Pseudomonadati</taxon>
        <taxon>Pseudomonadota</taxon>
        <taxon>Alphaproteobacteria</taxon>
        <taxon>Hyphomicrobiales</taxon>
        <taxon>Rhizobiaceae</taxon>
        <taxon>Rhizobium/Agrobacterium group</taxon>
        <taxon>Rhizobium</taxon>
    </lineage>
</organism>
<dbReference type="Gene3D" id="3.40.50.1820">
    <property type="entry name" value="alpha/beta hydrolase"/>
    <property type="match status" value="1"/>
</dbReference>
<dbReference type="InterPro" id="IPR029058">
    <property type="entry name" value="AB_hydrolase_fold"/>
</dbReference>
<name>A0A3E1B256_RHILT</name>
<evidence type="ECO:0000313" key="2">
    <source>
        <dbReference type="EMBL" id="RFB84560.1"/>
    </source>
</evidence>
<proteinExistence type="predicted"/>
<dbReference type="SUPFAM" id="SSF53474">
    <property type="entry name" value="alpha/beta-Hydrolases"/>
    <property type="match status" value="1"/>
</dbReference>
<sequence>MQPRLATRTGTQCVGWQRQSHPTPEQGAVPRLRRRGSIVKRRLKLLPKAGPVTLAAVALVMLSGCATRPSPEVLKPVHLNEALRSEVNSDRVSVLAATNRSPDAVRGGFGSAWSETLTYEQYQFSVPPGRKGTVISYPTSKPDPDRQFAVTTRKQLPKDAFVQEAIRSMQSDGTIGIFVHGYNYSYQEALFRTAQIAADAKIQGAPILFSWPSAAAVAGYVADRDAALSSRSELATLVTSLSASGKVKRIILFGHSMGGFLVMETVRQLKLQHRDDVIGKLAVVLAAPDIDVDVFRSQLADIGRMRIPISLLVSKDDRALVASSFIAGERPRVGRLDIDDPVIEEAALRERLRVIDITSIQASDGLGHDRYASLAKFGAQLASFESGKRASAGDVGAYVFDAAGAAVASPFRLAGRVIGAQ</sequence>
<protein>
    <recommendedName>
        <fullName evidence="4">Alpha/beta fold hydrolase</fullName>
    </recommendedName>
</protein>
<dbReference type="PANTHER" id="PTHR36513">
    <property type="entry name" value="ABC TRANSMEMBRANE TYPE-1 DOMAIN-CONTAINING PROTEIN"/>
    <property type="match status" value="1"/>
</dbReference>
<dbReference type="Proteomes" id="UP000256748">
    <property type="component" value="Unassembled WGS sequence"/>
</dbReference>